<accession>A0A9D4BRV4</accession>
<gene>
    <name evidence="2" type="ORF">DPMN_080369</name>
</gene>
<evidence type="ECO:0000313" key="3">
    <source>
        <dbReference type="Proteomes" id="UP000828390"/>
    </source>
</evidence>
<keyword evidence="3" id="KW-1185">Reference proteome</keyword>
<dbReference type="AlphaFoldDB" id="A0A9D4BRV4"/>
<feature type="compositionally biased region" description="Basic residues" evidence="1">
    <location>
        <begin position="38"/>
        <end position="50"/>
    </location>
</feature>
<proteinExistence type="predicted"/>
<evidence type="ECO:0000313" key="2">
    <source>
        <dbReference type="EMBL" id="KAH3705301.1"/>
    </source>
</evidence>
<reference evidence="2" key="1">
    <citation type="journal article" date="2019" name="bioRxiv">
        <title>The Genome of the Zebra Mussel, Dreissena polymorpha: A Resource for Invasive Species Research.</title>
        <authorList>
            <person name="McCartney M.A."/>
            <person name="Auch B."/>
            <person name="Kono T."/>
            <person name="Mallez S."/>
            <person name="Zhang Y."/>
            <person name="Obille A."/>
            <person name="Becker A."/>
            <person name="Abrahante J.E."/>
            <person name="Garbe J."/>
            <person name="Badalamenti J.P."/>
            <person name="Herman A."/>
            <person name="Mangelson H."/>
            <person name="Liachko I."/>
            <person name="Sullivan S."/>
            <person name="Sone E.D."/>
            <person name="Koren S."/>
            <person name="Silverstein K.A.T."/>
            <person name="Beckman K.B."/>
            <person name="Gohl D.M."/>
        </authorList>
    </citation>
    <scope>NUCLEOTIDE SEQUENCE</scope>
    <source>
        <strain evidence="2">Duluth1</strain>
        <tissue evidence="2">Whole animal</tissue>
    </source>
</reference>
<dbReference type="EMBL" id="JAIWYP010000015">
    <property type="protein sequence ID" value="KAH3705301.1"/>
    <property type="molecule type" value="Genomic_DNA"/>
</dbReference>
<feature type="compositionally biased region" description="Low complexity" evidence="1">
    <location>
        <begin position="51"/>
        <end position="63"/>
    </location>
</feature>
<protein>
    <submittedName>
        <fullName evidence="2">Uncharacterized protein</fullName>
    </submittedName>
</protein>
<organism evidence="2 3">
    <name type="scientific">Dreissena polymorpha</name>
    <name type="common">Zebra mussel</name>
    <name type="synonym">Mytilus polymorpha</name>
    <dbReference type="NCBI Taxonomy" id="45954"/>
    <lineage>
        <taxon>Eukaryota</taxon>
        <taxon>Metazoa</taxon>
        <taxon>Spiralia</taxon>
        <taxon>Lophotrochozoa</taxon>
        <taxon>Mollusca</taxon>
        <taxon>Bivalvia</taxon>
        <taxon>Autobranchia</taxon>
        <taxon>Heteroconchia</taxon>
        <taxon>Euheterodonta</taxon>
        <taxon>Imparidentia</taxon>
        <taxon>Neoheterodontei</taxon>
        <taxon>Myida</taxon>
        <taxon>Dreissenoidea</taxon>
        <taxon>Dreissenidae</taxon>
        <taxon>Dreissena</taxon>
    </lineage>
</organism>
<feature type="region of interest" description="Disordered" evidence="1">
    <location>
        <begin position="37"/>
        <end position="67"/>
    </location>
</feature>
<sequence length="151" mass="17684">MKCICIDHNCTNIIEAVSPQSVPKKCYGCPKCPQNINRTRRHNPHVRHPSGRPQPQSRPQNNHMNMSYNKNRSHYPHVHQHCRQQNAKQPQEYTNERLLHADNTSNEDRRDSNVPCTHIYTHTYTRNYSRMTLPTTRKSSSCRLHGQESTS</sequence>
<dbReference type="Proteomes" id="UP000828390">
    <property type="component" value="Unassembled WGS sequence"/>
</dbReference>
<comment type="caution">
    <text evidence="2">The sequence shown here is derived from an EMBL/GenBank/DDBJ whole genome shotgun (WGS) entry which is preliminary data.</text>
</comment>
<evidence type="ECO:0000256" key="1">
    <source>
        <dbReference type="SAM" id="MobiDB-lite"/>
    </source>
</evidence>
<name>A0A9D4BRV4_DREPO</name>
<reference evidence="2" key="2">
    <citation type="submission" date="2020-11" db="EMBL/GenBank/DDBJ databases">
        <authorList>
            <person name="McCartney M.A."/>
            <person name="Auch B."/>
            <person name="Kono T."/>
            <person name="Mallez S."/>
            <person name="Becker A."/>
            <person name="Gohl D.M."/>
            <person name="Silverstein K.A.T."/>
            <person name="Koren S."/>
            <person name="Bechman K.B."/>
            <person name="Herman A."/>
            <person name="Abrahante J.E."/>
            <person name="Garbe J."/>
        </authorList>
    </citation>
    <scope>NUCLEOTIDE SEQUENCE</scope>
    <source>
        <strain evidence="2">Duluth1</strain>
        <tissue evidence="2">Whole animal</tissue>
    </source>
</reference>